<accession>A0A916U2S9</accession>
<dbReference type="GO" id="GO:0009117">
    <property type="term" value="P:nucleotide metabolic process"/>
    <property type="evidence" value="ECO:0007669"/>
    <property type="project" value="TreeGrafter"/>
</dbReference>
<dbReference type="PANTHER" id="PTHR46648:SF1">
    <property type="entry name" value="ADENOSINE 5'-MONOPHOSPHORAMIDASE HNT1"/>
    <property type="match status" value="1"/>
</dbReference>
<keyword evidence="5" id="KW-0378">Hydrolase</keyword>
<reference evidence="5" key="2">
    <citation type="submission" date="2020-09" db="EMBL/GenBank/DDBJ databases">
        <authorList>
            <person name="Sun Q."/>
            <person name="Zhou Y."/>
        </authorList>
    </citation>
    <scope>NUCLEOTIDE SEQUENCE</scope>
    <source>
        <strain evidence="5">CGMCC 1.10998</strain>
    </source>
</reference>
<evidence type="ECO:0000256" key="1">
    <source>
        <dbReference type="PIRSR" id="PIRSR601310-1"/>
    </source>
</evidence>
<protein>
    <submittedName>
        <fullName evidence="5">Hydrolase</fullName>
    </submittedName>
</protein>
<feature type="domain" description="HIT" evidence="4">
    <location>
        <begin position="9"/>
        <end position="116"/>
    </location>
</feature>
<gene>
    <name evidence="5" type="ORF">GCM10011396_00910</name>
</gene>
<dbReference type="InterPro" id="IPR001310">
    <property type="entry name" value="Histidine_triad_HIT"/>
</dbReference>
<proteinExistence type="predicted"/>
<evidence type="ECO:0000256" key="3">
    <source>
        <dbReference type="PROSITE-ProRule" id="PRU00464"/>
    </source>
</evidence>
<evidence type="ECO:0000313" key="5">
    <source>
        <dbReference type="EMBL" id="GGC57903.1"/>
    </source>
</evidence>
<comment type="caution">
    <text evidence="5">The sequence shown here is derived from an EMBL/GenBank/DDBJ whole genome shotgun (WGS) entry which is preliminary data.</text>
</comment>
<dbReference type="Gene3D" id="3.30.428.10">
    <property type="entry name" value="HIT-like"/>
    <property type="match status" value="1"/>
</dbReference>
<organism evidence="5 6">
    <name type="scientific">Undibacterium terreum</name>
    <dbReference type="NCBI Taxonomy" id="1224302"/>
    <lineage>
        <taxon>Bacteria</taxon>
        <taxon>Pseudomonadati</taxon>
        <taxon>Pseudomonadota</taxon>
        <taxon>Betaproteobacteria</taxon>
        <taxon>Burkholderiales</taxon>
        <taxon>Oxalobacteraceae</taxon>
        <taxon>Undibacterium</taxon>
    </lineage>
</organism>
<evidence type="ECO:0000259" key="4">
    <source>
        <dbReference type="PROSITE" id="PS51084"/>
    </source>
</evidence>
<dbReference type="GO" id="GO:0016787">
    <property type="term" value="F:hydrolase activity"/>
    <property type="evidence" value="ECO:0007669"/>
    <property type="project" value="UniProtKB-KW"/>
</dbReference>
<dbReference type="EMBL" id="BMED01000001">
    <property type="protein sequence ID" value="GGC57903.1"/>
    <property type="molecule type" value="Genomic_DNA"/>
</dbReference>
<dbReference type="RefSeq" id="WP_188564040.1">
    <property type="nucleotide sequence ID" value="NZ_BMED01000001.1"/>
</dbReference>
<sequence>MDTYDSNNIFAEILRGEVPVHKVYEDGATLAFMDTTPRTDGHVLVIPKVRARNILDVAPDILADLMIKTQRIAVAIKTALKADGLSIQQYSESAGGQTVFHLHIHILPRYRGVPLRSPAEIMPGNSLLAAQAESIRKALA</sequence>
<evidence type="ECO:0000256" key="2">
    <source>
        <dbReference type="PIRSR" id="PIRSR601310-3"/>
    </source>
</evidence>
<dbReference type="PROSITE" id="PS51084">
    <property type="entry name" value="HIT_2"/>
    <property type="match status" value="1"/>
</dbReference>
<dbReference type="CDD" id="cd01277">
    <property type="entry name" value="HINT_subgroup"/>
    <property type="match status" value="1"/>
</dbReference>
<dbReference type="PRINTS" id="PR00332">
    <property type="entry name" value="HISTRIAD"/>
</dbReference>
<dbReference type="InterPro" id="IPR036265">
    <property type="entry name" value="HIT-like_sf"/>
</dbReference>
<reference evidence="5" key="1">
    <citation type="journal article" date="2014" name="Int. J. Syst. Evol. Microbiol.">
        <title>Complete genome sequence of Corynebacterium casei LMG S-19264T (=DSM 44701T), isolated from a smear-ripened cheese.</title>
        <authorList>
            <consortium name="US DOE Joint Genome Institute (JGI-PGF)"/>
            <person name="Walter F."/>
            <person name="Albersmeier A."/>
            <person name="Kalinowski J."/>
            <person name="Ruckert C."/>
        </authorList>
    </citation>
    <scope>NUCLEOTIDE SEQUENCE</scope>
    <source>
        <strain evidence="5">CGMCC 1.10998</strain>
    </source>
</reference>
<feature type="active site" description="Tele-AMP-histidine intermediate" evidence="1">
    <location>
        <position position="103"/>
    </location>
</feature>
<feature type="short sequence motif" description="Histidine triad motif" evidence="2 3">
    <location>
        <begin position="101"/>
        <end position="105"/>
    </location>
</feature>
<dbReference type="PANTHER" id="PTHR46648">
    <property type="entry name" value="HIT FAMILY PROTEIN 1"/>
    <property type="match status" value="1"/>
</dbReference>
<dbReference type="Proteomes" id="UP000637423">
    <property type="component" value="Unassembled WGS sequence"/>
</dbReference>
<dbReference type="InterPro" id="IPR039384">
    <property type="entry name" value="HINT"/>
</dbReference>
<dbReference type="Pfam" id="PF01230">
    <property type="entry name" value="HIT"/>
    <property type="match status" value="1"/>
</dbReference>
<keyword evidence="6" id="KW-1185">Reference proteome</keyword>
<dbReference type="AlphaFoldDB" id="A0A916U2S9"/>
<dbReference type="SUPFAM" id="SSF54197">
    <property type="entry name" value="HIT-like"/>
    <property type="match status" value="1"/>
</dbReference>
<dbReference type="InterPro" id="IPR011146">
    <property type="entry name" value="HIT-like"/>
</dbReference>
<evidence type="ECO:0000313" key="6">
    <source>
        <dbReference type="Proteomes" id="UP000637423"/>
    </source>
</evidence>
<name>A0A916U2S9_9BURK</name>